<keyword evidence="3" id="KW-1185">Reference proteome</keyword>
<proteinExistence type="predicted"/>
<organism evidence="2 3">
    <name type="scientific">Saccharomonospora amisosensis</name>
    <dbReference type="NCBI Taxonomy" id="1128677"/>
    <lineage>
        <taxon>Bacteria</taxon>
        <taxon>Bacillati</taxon>
        <taxon>Actinomycetota</taxon>
        <taxon>Actinomycetes</taxon>
        <taxon>Pseudonocardiales</taxon>
        <taxon>Pseudonocardiaceae</taxon>
        <taxon>Saccharomonospora</taxon>
    </lineage>
</organism>
<evidence type="ECO:0000259" key="1">
    <source>
        <dbReference type="Pfam" id="PF00561"/>
    </source>
</evidence>
<dbReference type="Pfam" id="PF00561">
    <property type="entry name" value="Abhydrolase_1"/>
    <property type="match status" value="1"/>
</dbReference>
<reference evidence="2 3" key="1">
    <citation type="submission" date="2020-03" db="EMBL/GenBank/DDBJ databases">
        <title>Sequencing the genomes of 1000 actinobacteria strains.</title>
        <authorList>
            <person name="Klenk H.-P."/>
        </authorList>
    </citation>
    <scope>NUCLEOTIDE SEQUENCE [LARGE SCALE GENOMIC DNA]</scope>
    <source>
        <strain evidence="2 3">DSM 45685</strain>
    </source>
</reference>
<dbReference type="RefSeq" id="WP_390623306.1">
    <property type="nucleotide sequence ID" value="NZ_JAAOYM010000001.1"/>
</dbReference>
<sequence length="265" mass="29012">MTTMTVNGSTIGYEDEGSGPPLVLLHGHPFDRTMWRPQVERFSAEGWRVIAPDLRGYGESGGVEATTPFEVFARDVAELLDELGIDRFVLGGLSMGGQLVMECQRLFPERIRGLLLAATSPHAETARGRADREEQARRLLREGMAGYAAEVLPKMLAPHNIAALPATARHVLRMMRSASPEGAAAALRGRALRPDYVAALGRIEVPALIVVGRLDEFTPVAVARELHERIPNSTLAIIEDVAHLPNLEHEVRFNDILAKFLSELA</sequence>
<dbReference type="AlphaFoldDB" id="A0A7X5USI2"/>
<gene>
    <name evidence="2" type="ORF">FHU38_003729</name>
</gene>
<dbReference type="PRINTS" id="PR00111">
    <property type="entry name" value="ABHYDROLASE"/>
</dbReference>
<dbReference type="SUPFAM" id="SSF53474">
    <property type="entry name" value="alpha/beta-Hydrolases"/>
    <property type="match status" value="1"/>
</dbReference>
<dbReference type="InterPro" id="IPR050266">
    <property type="entry name" value="AB_hydrolase_sf"/>
</dbReference>
<feature type="domain" description="AB hydrolase-1" evidence="1">
    <location>
        <begin position="20"/>
        <end position="249"/>
    </location>
</feature>
<dbReference type="Gene3D" id="3.40.50.1820">
    <property type="entry name" value="alpha/beta hydrolase"/>
    <property type="match status" value="1"/>
</dbReference>
<accession>A0A7X5USI2</accession>
<comment type="caution">
    <text evidence="2">The sequence shown here is derived from an EMBL/GenBank/DDBJ whole genome shotgun (WGS) entry which is preliminary data.</text>
</comment>
<dbReference type="InterPro" id="IPR000639">
    <property type="entry name" value="Epox_hydrolase-like"/>
</dbReference>
<name>A0A7X5USI2_9PSEU</name>
<dbReference type="PRINTS" id="PR00412">
    <property type="entry name" value="EPOXHYDRLASE"/>
</dbReference>
<dbReference type="PANTHER" id="PTHR43798">
    <property type="entry name" value="MONOACYLGLYCEROL LIPASE"/>
    <property type="match status" value="1"/>
</dbReference>
<protein>
    <submittedName>
        <fullName evidence="2">Pimeloyl-ACP methyl ester carboxylesterase</fullName>
    </submittedName>
</protein>
<dbReference type="InterPro" id="IPR000073">
    <property type="entry name" value="AB_hydrolase_1"/>
</dbReference>
<evidence type="ECO:0000313" key="3">
    <source>
        <dbReference type="Proteomes" id="UP000545493"/>
    </source>
</evidence>
<evidence type="ECO:0000313" key="2">
    <source>
        <dbReference type="EMBL" id="NIJ13385.1"/>
    </source>
</evidence>
<dbReference type="InterPro" id="IPR029058">
    <property type="entry name" value="AB_hydrolase_fold"/>
</dbReference>
<dbReference type="EMBL" id="JAAOYM010000001">
    <property type="protein sequence ID" value="NIJ13385.1"/>
    <property type="molecule type" value="Genomic_DNA"/>
</dbReference>
<dbReference type="GO" id="GO:0003824">
    <property type="term" value="F:catalytic activity"/>
    <property type="evidence" value="ECO:0007669"/>
    <property type="project" value="InterPro"/>
</dbReference>
<dbReference type="Proteomes" id="UP000545493">
    <property type="component" value="Unassembled WGS sequence"/>
</dbReference>